<dbReference type="AlphaFoldDB" id="A0A3E1NJH1"/>
<keyword evidence="2" id="KW-0732">Signal</keyword>
<accession>A0A3E1NJH1</accession>
<feature type="signal peptide" evidence="2">
    <location>
        <begin position="1"/>
        <end position="17"/>
    </location>
</feature>
<dbReference type="Proteomes" id="UP000261284">
    <property type="component" value="Unassembled WGS sequence"/>
</dbReference>
<evidence type="ECO:0008006" key="5">
    <source>
        <dbReference type="Google" id="ProtNLM"/>
    </source>
</evidence>
<dbReference type="Gene3D" id="2.60.120.1130">
    <property type="match status" value="1"/>
</dbReference>
<reference evidence="3 4" key="1">
    <citation type="submission" date="2018-08" db="EMBL/GenBank/DDBJ databases">
        <title>Chitinophagaceae sp. K23C18032701, a novel bacterium isolated from forest soil.</title>
        <authorList>
            <person name="Wang C."/>
        </authorList>
    </citation>
    <scope>NUCLEOTIDE SEQUENCE [LARGE SCALE GENOMIC DNA]</scope>
    <source>
        <strain evidence="3 4">K23C18032701</strain>
    </source>
</reference>
<evidence type="ECO:0000256" key="2">
    <source>
        <dbReference type="SAM" id="SignalP"/>
    </source>
</evidence>
<feature type="chain" id="PRO_5017699999" description="DUF3857 domain-containing protein" evidence="2">
    <location>
        <begin position="18"/>
        <end position="753"/>
    </location>
</feature>
<keyword evidence="4" id="KW-1185">Reference proteome</keyword>
<comment type="caution">
    <text evidence="3">The sequence shown here is derived from an EMBL/GenBank/DDBJ whole genome shotgun (WGS) entry which is preliminary data.</text>
</comment>
<feature type="region of interest" description="Disordered" evidence="1">
    <location>
        <begin position="80"/>
        <end position="102"/>
    </location>
</feature>
<organism evidence="3 4">
    <name type="scientific">Deminuibacter soli</name>
    <dbReference type="NCBI Taxonomy" id="2291815"/>
    <lineage>
        <taxon>Bacteria</taxon>
        <taxon>Pseudomonadati</taxon>
        <taxon>Bacteroidota</taxon>
        <taxon>Chitinophagia</taxon>
        <taxon>Chitinophagales</taxon>
        <taxon>Chitinophagaceae</taxon>
        <taxon>Deminuibacter</taxon>
    </lineage>
</organism>
<evidence type="ECO:0000313" key="4">
    <source>
        <dbReference type="Proteomes" id="UP000261284"/>
    </source>
</evidence>
<sequence length="753" mass="85369">MYTGAALLWLLCFNATAQQHIGKKESDQLSRYSTAAKLLVDEDADFKTGKAPAEWDNETAIILAQKSTFGFDKKDPARGKRIGRNSWNTPLTPGVSGSGGNDAETKVVVEERQRHKILLKDKQAVDRFSTLYFRLAAEGDAFAARIVKPDGATQRITLSDAERVDNVSLVPALFKSVTDERISATYQPDYYKIAVLDLAEGDILEYELVNYNTQLYNANAGYKEFEPVYYLCNRELPVVKQVLQVVTADDKYSLCSKSFKGAPVFAQTGDKNVYRWEDNNRAAQSGLHFVNRFIEEPSVKFQVAYARSSNAGFVWLKDAADPQKNLTTDELAEKVKNYWFQSIQSGDYAAGLKDGVQNTAKDIYKYLKQKGITEMQADEYIRKAYYCIRAKTLYNNWSDYAFARVLSALLDLRKIPHEIVATPSNQLSEAETIAFSQELKWLVRCNDKYYANPNKHGNPEDLPAEVNGNLAFRFAYNDAKTVAVTDNLPMSDTLNSSLYATVRVKLQPQENGGAKATVDKAVELKGPVKDAVMDDMLALTPFMESDFRNYDGVGMWDDLDPAARIKAMQDYNLEKKDWKDEKTRMMKELADHFYSVPVSDYTAFRLTQDGRSYRKNSLKYEETLVLDSMLTNTGNDFLVPLPLLTGRDAELKKEEDKRTIQADVKYPQTLDYTIVCFIPIGHLPAGLEEMEKSIHNQAGSFEVDAHIENNDLFVHVRRVFTRNAYSPRQWPQVKELVNAAYNFSQSKILFKTY</sequence>
<evidence type="ECO:0000313" key="3">
    <source>
        <dbReference type="EMBL" id="RFM28086.1"/>
    </source>
</evidence>
<dbReference type="EMBL" id="QTJU01000003">
    <property type="protein sequence ID" value="RFM28086.1"/>
    <property type="molecule type" value="Genomic_DNA"/>
</dbReference>
<gene>
    <name evidence="3" type="ORF">DXN05_11165</name>
</gene>
<proteinExistence type="predicted"/>
<protein>
    <recommendedName>
        <fullName evidence="5">DUF3857 domain-containing protein</fullName>
    </recommendedName>
</protein>
<name>A0A3E1NJH1_9BACT</name>
<evidence type="ECO:0000256" key="1">
    <source>
        <dbReference type="SAM" id="MobiDB-lite"/>
    </source>
</evidence>